<dbReference type="PIRSF" id="PIRSF015736">
    <property type="entry name" value="MI"/>
    <property type="match status" value="1"/>
</dbReference>
<proteinExistence type="predicted"/>
<reference evidence="1" key="1">
    <citation type="submission" date="2018-01" db="EMBL/GenBank/DDBJ databases">
        <authorList>
            <person name="Fu G.-Y."/>
        </authorList>
    </citation>
    <scope>NUCLEOTIDE SEQUENCE [LARGE SCALE GENOMIC DNA]</scope>
    <source>
        <strain evidence="1">SY39</strain>
    </source>
</reference>
<dbReference type="KEGG" id="atw:C0099_14920"/>
<dbReference type="PANTHER" id="PTHR40267:SF1">
    <property type="entry name" value="BLR3294 PROTEIN"/>
    <property type="match status" value="1"/>
</dbReference>
<dbReference type="RefSeq" id="WP_102248162.1">
    <property type="nucleotide sequence ID" value="NZ_CP025682.1"/>
</dbReference>
<organism evidence="1 2">
    <name type="scientific">Pseudazoarcus pumilus</name>
    <dbReference type="NCBI Taxonomy" id="2067960"/>
    <lineage>
        <taxon>Bacteria</taxon>
        <taxon>Pseudomonadati</taxon>
        <taxon>Pseudomonadota</taxon>
        <taxon>Betaproteobacteria</taxon>
        <taxon>Rhodocyclales</taxon>
        <taxon>Zoogloeaceae</taxon>
        <taxon>Pseudazoarcus</taxon>
    </lineage>
</organism>
<dbReference type="EMBL" id="CP025682">
    <property type="protein sequence ID" value="AUN96118.1"/>
    <property type="molecule type" value="Genomic_DNA"/>
</dbReference>
<dbReference type="InterPro" id="IPR026286">
    <property type="entry name" value="MaiA/AMDase"/>
</dbReference>
<dbReference type="Gene3D" id="3.40.50.12500">
    <property type="match status" value="1"/>
</dbReference>
<dbReference type="PANTHER" id="PTHR40267">
    <property type="entry name" value="BLR3294 PROTEIN"/>
    <property type="match status" value="1"/>
</dbReference>
<dbReference type="Pfam" id="PF17645">
    <property type="entry name" value="Amdase"/>
    <property type="match status" value="1"/>
</dbReference>
<dbReference type="OrthoDB" id="6836758at2"/>
<dbReference type="InterPro" id="IPR053714">
    <property type="entry name" value="Iso_Racemase_Enz_sf"/>
</dbReference>
<sequence length="243" mass="26624">MPDTRTLLGVLTPSSNTALEPLTSALVAGTPGVSAHFSRFTVTRITLDDAALGQFDDSKILAAAQLLADARVDVIGWSGTAAGWMGFEQDRRLCERIQEATGIRATTSILALNEILERSGRRRFGLVSPYTADVQQRIVANYAREGFECVADSRLDISENFAFSEVDADTLTRQVREVAAAKPEAIATYCTNLRAAHLVPQWEAEFGIPVFDTVSTVVWSMLRMTGHDPARITGWGRMFQEVK</sequence>
<reference evidence="1" key="2">
    <citation type="journal article" date="2019" name="Int. J. Syst. Evol. Microbiol.">
        <title>Azoarcus pumilus sp. nov., isolated from seawater in Sanya, China.</title>
        <authorList>
            <person name="Fu G.Y."/>
            <person name="Yu X.Y."/>
            <person name="Yu X.D."/>
            <person name="Zhao Z."/>
            <person name="Chen C."/>
            <person name="Wang R.J."/>
            <person name="Wu M."/>
            <person name="Zhang X.Q."/>
        </authorList>
    </citation>
    <scope>NUCLEOTIDE SEQUENCE</scope>
    <source>
        <strain evidence="1">SY39</strain>
    </source>
</reference>
<keyword evidence="2" id="KW-1185">Reference proteome</keyword>
<evidence type="ECO:0000313" key="1">
    <source>
        <dbReference type="EMBL" id="AUN96118.1"/>
    </source>
</evidence>
<accession>A0A2I6SA28</accession>
<protein>
    <submittedName>
        <fullName evidence="1">Asp/Glu/hydantoin racemase</fullName>
    </submittedName>
</protein>
<dbReference type="Proteomes" id="UP000242205">
    <property type="component" value="Chromosome"/>
</dbReference>
<name>A0A2I6SA28_9RHOO</name>
<dbReference type="AlphaFoldDB" id="A0A2I6SA28"/>
<evidence type="ECO:0000313" key="2">
    <source>
        <dbReference type="Proteomes" id="UP000242205"/>
    </source>
</evidence>
<gene>
    <name evidence="1" type="ORF">C0099_14920</name>
</gene>